<gene>
    <name evidence="3" type="ORF">B0A54_06862</name>
    <name evidence="1" type="ORF">LTR82_011609</name>
    <name evidence="2" type="ORF">LTR91_000211</name>
</gene>
<evidence type="ECO:0000313" key="5">
    <source>
        <dbReference type="Proteomes" id="UP001175353"/>
    </source>
</evidence>
<organism evidence="3 4">
    <name type="scientific">Friedmanniomyces endolithicus</name>
    <dbReference type="NCBI Taxonomy" id="329885"/>
    <lineage>
        <taxon>Eukaryota</taxon>
        <taxon>Fungi</taxon>
        <taxon>Dikarya</taxon>
        <taxon>Ascomycota</taxon>
        <taxon>Pezizomycotina</taxon>
        <taxon>Dothideomycetes</taxon>
        <taxon>Dothideomycetidae</taxon>
        <taxon>Mycosphaerellales</taxon>
        <taxon>Teratosphaeriaceae</taxon>
        <taxon>Friedmanniomyces</taxon>
    </lineage>
</organism>
<dbReference type="AlphaFoldDB" id="A0A4U0V2G3"/>
<accession>A0A4U0V2G3</accession>
<dbReference type="EMBL" id="JASUXU010000044">
    <property type="protein sequence ID" value="KAK0317287.1"/>
    <property type="molecule type" value="Genomic_DNA"/>
</dbReference>
<name>A0A4U0V2G3_9PEZI</name>
<keyword evidence="5" id="KW-1185">Reference proteome</keyword>
<evidence type="ECO:0000313" key="1">
    <source>
        <dbReference type="EMBL" id="KAK0317287.1"/>
    </source>
</evidence>
<dbReference type="Proteomes" id="UP001175353">
    <property type="component" value="Unassembled WGS sequence"/>
</dbReference>
<dbReference type="Proteomes" id="UP001168146">
    <property type="component" value="Unassembled WGS sequence"/>
</dbReference>
<reference evidence="1" key="2">
    <citation type="submission" date="2021-12" db="EMBL/GenBank/DDBJ databases">
        <title>Black yeast isolated from Biological Soil Crust.</title>
        <authorList>
            <person name="Kurbessoian T."/>
        </authorList>
    </citation>
    <scope>NUCLEOTIDE SEQUENCE</scope>
    <source>
        <strain evidence="1">CCFEE 5208</strain>
    </source>
</reference>
<reference evidence="2" key="3">
    <citation type="submission" date="2023-06" db="EMBL/GenBank/DDBJ databases">
        <title>Black Yeasts Isolated from many extreme environments.</title>
        <authorList>
            <person name="Coleine C."/>
            <person name="Stajich J.E."/>
            <person name="Selbmann L."/>
        </authorList>
    </citation>
    <scope>NUCLEOTIDE SEQUENCE</scope>
    <source>
        <strain evidence="2">CCFEE 5200</strain>
    </source>
</reference>
<comment type="caution">
    <text evidence="3">The sequence shown here is derived from an EMBL/GenBank/DDBJ whole genome shotgun (WGS) entry which is preliminary data.</text>
</comment>
<proteinExistence type="predicted"/>
<sequence>MAEPAKEFFVIEMDADDYAETAAHDAPPVSRTFQSETDFQTQKAIYSAKIDIGNNYERLLKAVPLLRPVDEAPSPPERDIRPQGASPVRLGKKDLQLLGYAVGELYYDKRYRDIILLCERVRLVCEIDGRTAESLGRWTQRCEVRLGVQVGEGESTVARTSALGGQGQLER</sequence>
<dbReference type="OrthoDB" id="3938544at2759"/>
<protein>
    <submittedName>
        <fullName evidence="3">Uncharacterized protein</fullName>
    </submittedName>
</protein>
<evidence type="ECO:0000313" key="3">
    <source>
        <dbReference type="EMBL" id="TKA42412.1"/>
    </source>
</evidence>
<evidence type="ECO:0000313" key="2">
    <source>
        <dbReference type="EMBL" id="KAK1016192.1"/>
    </source>
</evidence>
<evidence type="ECO:0000313" key="4">
    <source>
        <dbReference type="Proteomes" id="UP000310066"/>
    </source>
</evidence>
<dbReference type="EMBL" id="NAJP01000023">
    <property type="protein sequence ID" value="TKA42412.1"/>
    <property type="molecule type" value="Genomic_DNA"/>
</dbReference>
<reference evidence="3 4" key="1">
    <citation type="submission" date="2017-03" db="EMBL/GenBank/DDBJ databases">
        <title>Genomes of endolithic fungi from Antarctica.</title>
        <authorList>
            <person name="Coleine C."/>
            <person name="Masonjones S."/>
            <person name="Stajich J.E."/>
        </authorList>
    </citation>
    <scope>NUCLEOTIDE SEQUENCE [LARGE SCALE GENOMIC DNA]</scope>
    <source>
        <strain evidence="3 4">CCFEE 5311</strain>
    </source>
</reference>
<dbReference type="EMBL" id="JAUJLE010000001">
    <property type="protein sequence ID" value="KAK1016192.1"/>
    <property type="molecule type" value="Genomic_DNA"/>
</dbReference>
<dbReference type="Proteomes" id="UP000310066">
    <property type="component" value="Unassembled WGS sequence"/>
</dbReference>